<dbReference type="AlphaFoldDB" id="A0A1T4ZYD4"/>
<dbReference type="Proteomes" id="UP000190852">
    <property type="component" value="Unassembled WGS sequence"/>
</dbReference>
<evidence type="ECO:0000313" key="2">
    <source>
        <dbReference type="EMBL" id="SKB27403.1"/>
    </source>
</evidence>
<reference evidence="3" key="1">
    <citation type="submission" date="2017-02" db="EMBL/GenBank/DDBJ databases">
        <authorList>
            <person name="Varghese N."/>
            <person name="Submissions S."/>
        </authorList>
    </citation>
    <scope>NUCLEOTIDE SEQUENCE [LARGE SCALE GENOMIC DNA]</scope>
    <source>
        <strain evidence="3">DSM 24967</strain>
    </source>
</reference>
<accession>A0A1T4ZYD4</accession>
<dbReference type="InterPro" id="IPR025665">
    <property type="entry name" value="Beta-barrel_OMP_2"/>
</dbReference>
<keyword evidence="3" id="KW-1185">Reference proteome</keyword>
<gene>
    <name evidence="2" type="ORF">SAMN05660349_00232</name>
</gene>
<dbReference type="Pfam" id="PF13568">
    <property type="entry name" value="OMP_b-brl_2"/>
    <property type="match status" value="1"/>
</dbReference>
<protein>
    <submittedName>
        <fullName evidence="2">Outer membrane protein beta-barrel domain-containing protein</fullName>
    </submittedName>
</protein>
<dbReference type="EMBL" id="FUYQ01000001">
    <property type="protein sequence ID" value="SKB27403.1"/>
    <property type="molecule type" value="Genomic_DNA"/>
</dbReference>
<organism evidence="2 3">
    <name type="scientific">Parabacteroides chartae</name>
    <dbReference type="NCBI Taxonomy" id="1037355"/>
    <lineage>
        <taxon>Bacteria</taxon>
        <taxon>Pseudomonadati</taxon>
        <taxon>Bacteroidota</taxon>
        <taxon>Bacteroidia</taxon>
        <taxon>Bacteroidales</taxon>
        <taxon>Tannerellaceae</taxon>
        <taxon>Parabacteroides</taxon>
    </lineage>
</organism>
<feature type="domain" description="Outer membrane protein beta-barrel" evidence="1">
    <location>
        <begin position="24"/>
        <end position="196"/>
    </location>
</feature>
<name>A0A1T4ZYD4_9BACT</name>
<proteinExistence type="predicted"/>
<sequence length="224" mass="25119">MNTISLKRRFYGSMAGILLTATLFSQETFKPELAVGASFGTTFSSVSFTPKVQQGMLMGYTAGVTARYNTEKNVGLQAELNYVQQGWKEQFDLNPEFTYSRTINYIELPVFTHIYFGGKNAKFYINLGPKIGYALNEKTESNLGDATPNTTNDQHDMPIDKKFDWGLCGGPGLEIRTGIGYFLLEGRYYYALGDMYNSKKADIFPKSSAQVLSVKLTYLLPLFK</sequence>
<evidence type="ECO:0000259" key="1">
    <source>
        <dbReference type="Pfam" id="PF13568"/>
    </source>
</evidence>
<evidence type="ECO:0000313" key="3">
    <source>
        <dbReference type="Proteomes" id="UP000190852"/>
    </source>
</evidence>